<evidence type="ECO:0000313" key="4">
    <source>
        <dbReference type="Proteomes" id="UP000002312"/>
    </source>
</evidence>
<dbReference type="EC" id="2.7.1.2" evidence="3"/>
<dbReference type="SUPFAM" id="SSF46785">
    <property type="entry name" value="Winged helix' DNA-binding domain"/>
    <property type="match status" value="1"/>
</dbReference>
<dbReference type="InterPro" id="IPR036390">
    <property type="entry name" value="WH_DNA-bd_sf"/>
</dbReference>
<evidence type="ECO:0000256" key="1">
    <source>
        <dbReference type="ARBA" id="ARBA00006479"/>
    </source>
</evidence>
<reference evidence="3 4" key="1">
    <citation type="journal article" date="2010" name="Proc. Natl. Acad. Sci. U.S.A.">
        <title>Genome analysis of Bifidobacterium bifidum PRL2010 reveals metabolic pathways for host-derived glycan foraging.</title>
        <authorList>
            <person name="Turroni F."/>
            <person name="Bottacini F."/>
            <person name="Foroni E."/>
            <person name="Mulder I."/>
            <person name="Kim J.H."/>
            <person name="Zomer A."/>
            <person name="Sanchez B."/>
            <person name="Bidossi A."/>
            <person name="Ferrarini A."/>
            <person name="Giubellini V."/>
            <person name="Delledonne M."/>
            <person name="Henrissat B."/>
            <person name="Coutinho P."/>
            <person name="Oggioni M."/>
            <person name="Fitzgerald G.F."/>
            <person name="Mills D."/>
            <person name="Margolles A."/>
            <person name="Kelly D."/>
            <person name="van Sinderen D."/>
            <person name="Ventura M."/>
        </authorList>
    </citation>
    <scope>NUCLEOTIDE SEQUENCE [LARGE SCALE GENOMIC DNA]</scope>
    <source>
        <strain evidence="3 4">PRL2010</strain>
    </source>
</reference>
<keyword evidence="3" id="KW-0808">Transferase</keyword>
<dbReference type="InterPro" id="IPR036388">
    <property type="entry name" value="WH-like_DNA-bd_sf"/>
</dbReference>
<dbReference type="RefSeq" id="WP_003814484.1">
    <property type="nucleotide sequence ID" value="NC_014638.1"/>
</dbReference>
<dbReference type="eggNOG" id="COG1940">
    <property type="taxonomic scope" value="Bacteria"/>
</dbReference>
<dbReference type="InterPro" id="IPR043129">
    <property type="entry name" value="ATPase_NBD"/>
</dbReference>
<dbReference type="KEGG" id="bbp:BBPR_1564"/>
<sequence length="405" mass="43858">MTTTDTDIATTRNITKTRNRQAIIRHLATHGNVTKRQLQLDLQLSLPTITGNIRALEHDGIITPGPLTDSTGGRKSQSYRFNPSHRTAIGVTMHRSTLRLCAIDLQGRPIATLSRTLPYANANAYYQRMGSAINDFAAETEKAHGPVLGVSFAIPGAISADGTVITFNDSTGATGVTIDTIAQSVRYPRQLIREAAAIAMTETLHDTAISDAICLYLNRRPSGALIMNGRLHRGPNLCDGAIEHMTLIPGGKPCHCGRRGCMAAYCSPENLPEDYESIPGFFSVLEQGETHHRERMNDWLDHVALAIANVRCVICADVVIGGEAALYLDHDNIADLQRRVTALSVFGTDHFTLRLSRSDENSGAIGAAMQFTDPYMDALCGWNTGPHPSSPAPTRTKIDTATMGV</sequence>
<dbReference type="HOGENOM" id="CLU_036604_13_1_11"/>
<proteinExistence type="inferred from homology"/>
<dbReference type="PANTHER" id="PTHR18964:SF149">
    <property type="entry name" value="BIFUNCTIONAL UDP-N-ACETYLGLUCOSAMINE 2-EPIMERASE_N-ACETYLMANNOSAMINE KINASE"/>
    <property type="match status" value="1"/>
</dbReference>
<dbReference type="Pfam" id="PF00480">
    <property type="entry name" value="ROK"/>
    <property type="match status" value="1"/>
</dbReference>
<dbReference type="Gene3D" id="1.10.10.10">
    <property type="entry name" value="Winged helix-like DNA-binding domain superfamily/Winged helix DNA-binding domain"/>
    <property type="match status" value="1"/>
</dbReference>
<gene>
    <name evidence="3" type="ordered locus">BBPR_1564</name>
</gene>
<evidence type="ECO:0000256" key="2">
    <source>
        <dbReference type="SAM" id="MobiDB-lite"/>
    </source>
</evidence>
<organism evidence="3 4">
    <name type="scientific">Bifidobacterium bifidum (strain PRL2010)</name>
    <dbReference type="NCBI Taxonomy" id="702459"/>
    <lineage>
        <taxon>Bacteria</taxon>
        <taxon>Bacillati</taxon>
        <taxon>Actinomycetota</taxon>
        <taxon>Actinomycetes</taxon>
        <taxon>Bifidobacteriales</taxon>
        <taxon>Bifidobacteriaceae</taxon>
        <taxon>Bifidobacterium</taxon>
    </lineage>
</organism>
<dbReference type="GO" id="GO:0004340">
    <property type="term" value="F:glucokinase activity"/>
    <property type="evidence" value="ECO:0007669"/>
    <property type="project" value="UniProtKB-EC"/>
</dbReference>
<dbReference type="Proteomes" id="UP000002312">
    <property type="component" value="Chromosome"/>
</dbReference>
<dbReference type="OrthoDB" id="4083144at2"/>
<protein>
    <submittedName>
        <fullName evidence="3">Transcriptional regulator, ROK family</fullName>
        <ecNumber evidence="3">2.7.1.2</ecNumber>
    </submittedName>
</protein>
<comment type="similarity">
    <text evidence="1">Belongs to the ROK (NagC/XylR) family.</text>
</comment>
<dbReference type="PATRIC" id="fig|702459.3.peg.1618"/>
<dbReference type="EMBL" id="CP001840">
    <property type="protein sequence ID" value="ADP36593.1"/>
    <property type="molecule type" value="Genomic_DNA"/>
</dbReference>
<dbReference type="PANTHER" id="PTHR18964">
    <property type="entry name" value="ROK (REPRESSOR, ORF, KINASE) FAMILY"/>
    <property type="match status" value="1"/>
</dbReference>
<dbReference type="SUPFAM" id="SSF53067">
    <property type="entry name" value="Actin-like ATPase domain"/>
    <property type="match status" value="2"/>
</dbReference>
<feature type="region of interest" description="Disordered" evidence="2">
    <location>
        <begin position="384"/>
        <end position="405"/>
    </location>
</feature>
<dbReference type="Gene3D" id="3.30.420.40">
    <property type="match status" value="2"/>
</dbReference>
<dbReference type="AlphaFoldDB" id="A0A0H3EE17"/>
<accession>A0A0H3EE17</accession>
<name>A0A0H3EE17_BIFBP</name>
<evidence type="ECO:0000313" key="3">
    <source>
        <dbReference type="EMBL" id="ADP36593.1"/>
    </source>
</evidence>
<dbReference type="InterPro" id="IPR000600">
    <property type="entry name" value="ROK"/>
</dbReference>